<evidence type="ECO:0000259" key="2">
    <source>
        <dbReference type="PROSITE" id="PS50887"/>
    </source>
</evidence>
<evidence type="ECO:0000313" key="3">
    <source>
        <dbReference type="EMBL" id="NKQ58307.1"/>
    </source>
</evidence>
<proteinExistence type="predicted"/>
<sequence length="583" mass="61571">MWTAEGCALSNRGRVRTGSSALVRKLEPGVVRGDHALVAWFPADLEFAFQPLYSLHTGEAVAVEALAVPGEVAVGKMLLDARAAGRLAEADVELAVRAVLAEAPHATLLPLHINVTAVTVAAADALEPLRHALSQVARRPREIVLEIGAPFEDVTADALLSGMRRCRELGFRLAFDGIGTANLSWATLSRAPVELAKIDHALVRHAAEDVSTVAFLEALVSYAARRDLRLVAGDVETEGELAAVRRLGIRLVQGRLFTGSRPGRVTLPGTASGATPSFAVPRMQDMLRPAVTLPGTATCEQVRVALTRPHMPGAVVGLDDRGRPEWTIERDGFLLAVTGPYGHALYASRPAARLADKPRTVPADLGALQLLSTVARGAYPPGEDTLVVVDDLGRYQGLVLVPEVVHAMATVKIEQAATVNPLTRLPGTDAVAGEIERRLADSEPFAAAWLDIDSFKQVNDTAGLAVGDDLIRALGQALGELAGGLPKLRVSHVGGDDFLIVCGVDELTALADRVLEVPWRAGTTPVTVSLATLICTAGAVGSYREAAKLLAPLKKQAKSVPGSSWVNGWAGTAEAKVLRHGQR</sequence>
<evidence type="ECO:0000313" key="4">
    <source>
        <dbReference type="Proteomes" id="UP000715441"/>
    </source>
</evidence>
<dbReference type="InterPro" id="IPR000160">
    <property type="entry name" value="GGDEF_dom"/>
</dbReference>
<dbReference type="EMBL" id="JAAXLS010000053">
    <property type="protein sequence ID" value="NKQ58307.1"/>
    <property type="molecule type" value="Genomic_DNA"/>
</dbReference>
<reference evidence="3 4" key="1">
    <citation type="submission" date="2020-04" db="EMBL/GenBank/DDBJ databases">
        <title>Novel species.</title>
        <authorList>
            <person name="Teo W.F.A."/>
            <person name="Lipun K."/>
            <person name="Srisuk N."/>
            <person name="Duangmal K."/>
        </authorList>
    </citation>
    <scope>NUCLEOTIDE SEQUENCE [LARGE SCALE GENOMIC DNA]</scope>
    <source>
        <strain evidence="3 4">K13G38</strain>
    </source>
</reference>
<protein>
    <submittedName>
        <fullName evidence="3">EAL domain-containing protein</fullName>
    </submittedName>
</protein>
<dbReference type="PROSITE" id="PS50887">
    <property type="entry name" value="GGDEF"/>
    <property type="match status" value="1"/>
</dbReference>
<gene>
    <name evidence="3" type="ORF">HFP15_36195</name>
</gene>
<dbReference type="Pfam" id="PF00563">
    <property type="entry name" value="EAL"/>
    <property type="match status" value="1"/>
</dbReference>
<keyword evidence="4" id="KW-1185">Reference proteome</keyword>
<dbReference type="Gene3D" id="3.30.70.270">
    <property type="match status" value="1"/>
</dbReference>
<dbReference type="CDD" id="cd01948">
    <property type="entry name" value="EAL"/>
    <property type="match status" value="1"/>
</dbReference>
<accession>A0ABX1JEU0</accession>
<feature type="domain" description="GGDEF" evidence="2">
    <location>
        <begin position="443"/>
        <end position="571"/>
    </location>
</feature>
<dbReference type="PROSITE" id="PS50883">
    <property type="entry name" value="EAL"/>
    <property type="match status" value="1"/>
</dbReference>
<dbReference type="Pfam" id="PF00990">
    <property type="entry name" value="GGDEF"/>
    <property type="match status" value="1"/>
</dbReference>
<organism evidence="3 4">
    <name type="scientific">Amycolatopsis acididurans</name>
    <dbReference type="NCBI Taxonomy" id="2724524"/>
    <lineage>
        <taxon>Bacteria</taxon>
        <taxon>Bacillati</taxon>
        <taxon>Actinomycetota</taxon>
        <taxon>Actinomycetes</taxon>
        <taxon>Pseudonocardiales</taxon>
        <taxon>Pseudonocardiaceae</taxon>
        <taxon>Amycolatopsis</taxon>
    </lineage>
</organism>
<dbReference type="Gene3D" id="3.20.20.450">
    <property type="entry name" value="EAL domain"/>
    <property type="match status" value="1"/>
</dbReference>
<comment type="caution">
    <text evidence="3">The sequence shown here is derived from an EMBL/GenBank/DDBJ whole genome shotgun (WGS) entry which is preliminary data.</text>
</comment>
<dbReference type="InterPro" id="IPR043128">
    <property type="entry name" value="Rev_trsase/Diguanyl_cyclase"/>
</dbReference>
<dbReference type="SMART" id="SM00052">
    <property type="entry name" value="EAL"/>
    <property type="match status" value="1"/>
</dbReference>
<dbReference type="InterPro" id="IPR050706">
    <property type="entry name" value="Cyclic-di-GMP_PDE-like"/>
</dbReference>
<dbReference type="PANTHER" id="PTHR33121:SF70">
    <property type="entry name" value="SIGNALING PROTEIN YKOW"/>
    <property type="match status" value="1"/>
</dbReference>
<dbReference type="SUPFAM" id="SSF141868">
    <property type="entry name" value="EAL domain-like"/>
    <property type="match status" value="1"/>
</dbReference>
<dbReference type="InterPro" id="IPR029787">
    <property type="entry name" value="Nucleotide_cyclase"/>
</dbReference>
<dbReference type="SUPFAM" id="SSF55073">
    <property type="entry name" value="Nucleotide cyclase"/>
    <property type="match status" value="1"/>
</dbReference>
<evidence type="ECO:0000259" key="1">
    <source>
        <dbReference type="PROSITE" id="PS50883"/>
    </source>
</evidence>
<feature type="domain" description="EAL" evidence="1">
    <location>
        <begin position="19"/>
        <end position="274"/>
    </location>
</feature>
<name>A0ABX1JEU0_9PSEU</name>
<dbReference type="PANTHER" id="PTHR33121">
    <property type="entry name" value="CYCLIC DI-GMP PHOSPHODIESTERASE PDEF"/>
    <property type="match status" value="1"/>
</dbReference>
<dbReference type="Proteomes" id="UP000715441">
    <property type="component" value="Unassembled WGS sequence"/>
</dbReference>
<dbReference type="InterPro" id="IPR035919">
    <property type="entry name" value="EAL_sf"/>
</dbReference>
<dbReference type="InterPro" id="IPR001633">
    <property type="entry name" value="EAL_dom"/>
</dbReference>
<dbReference type="SMART" id="SM00267">
    <property type="entry name" value="GGDEF"/>
    <property type="match status" value="1"/>
</dbReference>